<accession>A0A1M4VCV0</accession>
<dbReference type="Pfam" id="PF01797">
    <property type="entry name" value="Y1_Tnp"/>
    <property type="match status" value="1"/>
</dbReference>
<reference evidence="3" key="1">
    <citation type="submission" date="2016-11" db="EMBL/GenBank/DDBJ databases">
        <authorList>
            <person name="Varghese N."/>
            <person name="Submissions S."/>
        </authorList>
    </citation>
    <scope>NUCLEOTIDE SEQUENCE [LARGE SCALE GENOMIC DNA]</scope>
    <source>
        <strain evidence="3">DSM 12395</strain>
    </source>
</reference>
<dbReference type="SUPFAM" id="SSF143422">
    <property type="entry name" value="Transposase IS200-like"/>
    <property type="match status" value="1"/>
</dbReference>
<dbReference type="EMBL" id="FQUY01000004">
    <property type="protein sequence ID" value="SHE66776.1"/>
    <property type="molecule type" value="Genomic_DNA"/>
</dbReference>
<dbReference type="SMART" id="SM01321">
    <property type="entry name" value="Y1_Tnp"/>
    <property type="match status" value="1"/>
</dbReference>
<dbReference type="GO" id="GO:0003677">
    <property type="term" value="F:DNA binding"/>
    <property type="evidence" value="ECO:0007669"/>
    <property type="project" value="InterPro"/>
</dbReference>
<organism evidence="2 3">
    <name type="scientific">Desulforamulus putei DSM 12395</name>
    <dbReference type="NCBI Taxonomy" id="1121429"/>
    <lineage>
        <taxon>Bacteria</taxon>
        <taxon>Bacillati</taxon>
        <taxon>Bacillota</taxon>
        <taxon>Clostridia</taxon>
        <taxon>Eubacteriales</taxon>
        <taxon>Peptococcaceae</taxon>
        <taxon>Desulforamulus</taxon>
    </lineage>
</organism>
<dbReference type="GO" id="GO:0006313">
    <property type="term" value="P:DNA transposition"/>
    <property type="evidence" value="ECO:0007669"/>
    <property type="project" value="InterPro"/>
</dbReference>
<dbReference type="InterPro" id="IPR002686">
    <property type="entry name" value="Transposase_17"/>
</dbReference>
<sequence>MSNMPRKPRIWYPGAIYHVVCRGNRKSDIFRDREDYQVYLEILCKAKREYFFKLYTYCLMTNHVHLHIETGDVDISKIMKKINMLYAIYFNQKHDISGHLFQGRFNSQIIEKDGYNLEVNKYIHLNPVRANMVLNPADYHWSSYNIYLGKTFSDLVETDKILSYFPGNSVHQYIKFITSETNYSQKGSDPR</sequence>
<dbReference type="Gene3D" id="3.30.70.1290">
    <property type="entry name" value="Transposase IS200-like"/>
    <property type="match status" value="1"/>
</dbReference>
<protein>
    <submittedName>
        <fullName evidence="2">REP element-mobilizing transposase RayT</fullName>
    </submittedName>
</protein>
<keyword evidence="3" id="KW-1185">Reference proteome</keyword>
<evidence type="ECO:0000313" key="2">
    <source>
        <dbReference type="EMBL" id="SHE66776.1"/>
    </source>
</evidence>
<gene>
    <name evidence="2" type="ORF">SAMN02745133_00885</name>
</gene>
<dbReference type="GO" id="GO:0004803">
    <property type="term" value="F:transposase activity"/>
    <property type="evidence" value="ECO:0007669"/>
    <property type="project" value="InterPro"/>
</dbReference>
<proteinExistence type="predicted"/>
<dbReference type="AlphaFoldDB" id="A0A1M4VCV0"/>
<dbReference type="PANTHER" id="PTHR34322:SF2">
    <property type="entry name" value="TRANSPOSASE IS200-LIKE DOMAIN-CONTAINING PROTEIN"/>
    <property type="match status" value="1"/>
</dbReference>
<dbReference type="Proteomes" id="UP000184148">
    <property type="component" value="Unassembled WGS sequence"/>
</dbReference>
<evidence type="ECO:0000313" key="3">
    <source>
        <dbReference type="Proteomes" id="UP000184148"/>
    </source>
</evidence>
<evidence type="ECO:0000259" key="1">
    <source>
        <dbReference type="SMART" id="SM01321"/>
    </source>
</evidence>
<name>A0A1M4VCV0_9FIRM</name>
<dbReference type="PANTHER" id="PTHR34322">
    <property type="entry name" value="TRANSPOSASE, Y1_TNP DOMAIN-CONTAINING"/>
    <property type="match status" value="1"/>
</dbReference>
<dbReference type="InterPro" id="IPR036515">
    <property type="entry name" value="Transposase_17_sf"/>
</dbReference>
<feature type="domain" description="Transposase IS200-like" evidence="1">
    <location>
        <begin position="12"/>
        <end position="126"/>
    </location>
</feature>
<dbReference type="STRING" id="1121429.SAMN02745133_00885"/>